<dbReference type="PROSITE" id="PS51192">
    <property type="entry name" value="HELICASE_ATP_BIND_1"/>
    <property type="match status" value="1"/>
</dbReference>
<dbReference type="PANTHER" id="PTHR14025">
    <property type="entry name" value="FANCONI ANEMIA GROUP M FANCM FAMILY MEMBER"/>
    <property type="match status" value="1"/>
</dbReference>
<keyword evidence="3 7" id="KW-0347">Helicase</keyword>
<dbReference type="Pfam" id="PF21210">
    <property type="entry name" value="RNA_helicase_helical"/>
    <property type="match status" value="1"/>
</dbReference>
<dbReference type="PANTHER" id="PTHR14025:SF20">
    <property type="entry name" value="FANCONI ANEMIA GROUP M PROTEIN"/>
    <property type="match status" value="1"/>
</dbReference>
<evidence type="ECO:0000256" key="1">
    <source>
        <dbReference type="ARBA" id="ARBA00022741"/>
    </source>
</evidence>
<dbReference type="GO" id="GO:0016787">
    <property type="term" value="F:hydrolase activity"/>
    <property type="evidence" value="ECO:0007669"/>
    <property type="project" value="UniProtKB-KW"/>
</dbReference>
<dbReference type="InterPro" id="IPR014001">
    <property type="entry name" value="Helicase_ATP-bd"/>
</dbReference>
<dbReference type="PROSITE" id="PS51194">
    <property type="entry name" value="HELICASE_CTER"/>
    <property type="match status" value="1"/>
</dbReference>
<feature type="domain" description="Helicase ATP-binding" evidence="5">
    <location>
        <begin position="25"/>
        <end position="192"/>
    </location>
</feature>
<dbReference type="PROSITE" id="PS00690">
    <property type="entry name" value="DEAH_ATP_HELICASE"/>
    <property type="match status" value="1"/>
</dbReference>
<reference evidence="7" key="1">
    <citation type="journal article" date="2014" name="Genome Biol. Evol.">
        <title>Pangenome evidence for extensive interdomain horizontal transfer affecting lineage core and shell genes in uncultured planktonic thaumarchaeota and euryarchaeota.</title>
        <authorList>
            <person name="Deschamps P."/>
            <person name="Zivanovic Y."/>
            <person name="Moreira D."/>
            <person name="Rodriguez-Valera F."/>
            <person name="Lopez-Garcia P."/>
        </authorList>
    </citation>
    <scope>NUCLEOTIDE SEQUENCE</scope>
</reference>
<dbReference type="InterPro" id="IPR027417">
    <property type="entry name" value="P-loop_NTPase"/>
</dbReference>
<organism evidence="7">
    <name type="scientific">uncultured marine thaumarchaeote KM3_54_F04</name>
    <dbReference type="NCBI Taxonomy" id="1456191"/>
    <lineage>
        <taxon>Archaea</taxon>
        <taxon>Nitrososphaerota</taxon>
        <taxon>environmental samples</taxon>
    </lineage>
</organism>
<proteinExistence type="predicted"/>
<evidence type="ECO:0000256" key="3">
    <source>
        <dbReference type="ARBA" id="ARBA00022806"/>
    </source>
</evidence>
<evidence type="ECO:0000256" key="4">
    <source>
        <dbReference type="ARBA" id="ARBA00022840"/>
    </source>
</evidence>
<evidence type="ECO:0000313" key="7">
    <source>
        <dbReference type="EMBL" id="AIF12070.1"/>
    </source>
</evidence>
<dbReference type="InterPro" id="IPR002464">
    <property type="entry name" value="DNA/RNA_helicase_DEAH_CS"/>
</dbReference>
<dbReference type="GO" id="GO:0004386">
    <property type="term" value="F:helicase activity"/>
    <property type="evidence" value="ECO:0007669"/>
    <property type="project" value="UniProtKB-KW"/>
</dbReference>
<dbReference type="InterPro" id="IPR041755">
    <property type="entry name" value="Hef_ID"/>
</dbReference>
<protein>
    <submittedName>
        <fullName evidence="7">DEAD/DEAH box helicase domain-containing protein (FANCM)</fullName>
    </submittedName>
</protein>
<dbReference type="SMART" id="SM00490">
    <property type="entry name" value="HELICc"/>
    <property type="match status" value="1"/>
</dbReference>
<name>A0A075HA58_9ARCH</name>
<dbReference type="GO" id="GO:0005524">
    <property type="term" value="F:ATP binding"/>
    <property type="evidence" value="ECO:0007669"/>
    <property type="project" value="UniProtKB-KW"/>
</dbReference>
<dbReference type="Pfam" id="PF00271">
    <property type="entry name" value="Helicase_C"/>
    <property type="match status" value="1"/>
</dbReference>
<dbReference type="EMBL" id="KF900936">
    <property type="protein sequence ID" value="AIF12070.1"/>
    <property type="molecule type" value="Genomic_DNA"/>
</dbReference>
<dbReference type="Gene3D" id="3.40.50.300">
    <property type="entry name" value="P-loop containing nucleotide triphosphate hydrolases"/>
    <property type="match status" value="2"/>
</dbReference>
<sequence length="512" mass="57983">MPFQFIEKQYVKSNTIDKREYQVNIADSIKSQNSIVVLPTGLGKTVIALLSMAESMINNPTKTCMILAPTRVLVHQHYEFLLNSLNLSGTEISVITGEDTIKKRQTKWQNQIVCATPQILQLDINREIIDLEQFSIVIFDEVHRAVGEYAYVPVARSLYSKNSEIIMHGMTASLPSESSKIEEIMNNIHATHIESRDRESEDVKPYVHDTKVEKIEIELTDDIKTISNLIKKTISSYSLKLRNNGQLLPRDPSLKAVLAKSHHIEKDPYLSKRWDIRSNLYSLVRLLHGINIIETQGVDSFSKYVSRLKSKQKSSGVKKLLEHPDFSQAIILTDRLQSLGEDHPKLAKLESIMEANLKGTDKAIIFASYRDTVDKIFEVLHGKGYHVGTLIGKSGQTGQSQKQQLEALAKLKSGEFDIIVATQVGEEGLDVSECKLVVFYDNVSSAIRFTQRLGRTGRRSPGKVVSFITKGTRDETNYYISQQRLSKSQRTIKRMNKNYKKPAEKKGLDKFL</sequence>
<dbReference type="InterPro" id="IPR011545">
    <property type="entry name" value="DEAD/DEAH_box_helicase_dom"/>
</dbReference>
<dbReference type="Gene3D" id="1.20.1320.20">
    <property type="entry name" value="hef helicase domain"/>
    <property type="match status" value="1"/>
</dbReference>
<accession>A0A075HA58</accession>
<dbReference type="SUPFAM" id="SSF52540">
    <property type="entry name" value="P-loop containing nucleoside triphosphate hydrolases"/>
    <property type="match status" value="1"/>
</dbReference>
<evidence type="ECO:0000256" key="2">
    <source>
        <dbReference type="ARBA" id="ARBA00022801"/>
    </source>
</evidence>
<keyword evidence="2" id="KW-0378">Hydrolase</keyword>
<dbReference type="Pfam" id="PF00270">
    <property type="entry name" value="DEAD"/>
    <property type="match status" value="1"/>
</dbReference>
<dbReference type="GO" id="GO:0003676">
    <property type="term" value="F:nucleic acid binding"/>
    <property type="evidence" value="ECO:0007669"/>
    <property type="project" value="InterPro"/>
</dbReference>
<evidence type="ECO:0000259" key="5">
    <source>
        <dbReference type="PROSITE" id="PS51192"/>
    </source>
</evidence>
<feature type="domain" description="Helicase C-terminal" evidence="6">
    <location>
        <begin position="348"/>
        <end position="500"/>
    </location>
</feature>
<gene>
    <name evidence="7" type="primary">FANCM</name>
</gene>
<dbReference type="GO" id="GO:0140097">
    <property type="term" value="F:catalytic activity, acting on DNA"/>
    <property type="evidence" value="ECO:0007669"/>
    <property type="project" value="UniProtKB-ARBA"/>
</dbReference>
<dbReference type="AlphaFoldDB" id="A0A075HA58"/>
<keyword evidence="4" id="KW-0067">ATP-binding</keyword>
<dbReference type="InterPro" id="IPR001650">
    <property type="entry name" value="Helicase_C-like"/>
</dbReference>
<evidence type="ECO:0000259" key="6">
    <source>
        <dbReference type="PROSITE" id="PS51194"/>
    </source>
</evidence>
<dbReference type="SMART" id="SM00487">
    <property type="entry name" value="DEXDc"/>
    <property type="match status" value="1"/>
</dbReference>
<keyword evidence="1" id="KW-0547">Nucleotide-binding</keyword>